<keyword evidence="4" id="KW-0808">Transferase</keyword>
<proteinExistence type="predicted"/>
<comment type="catalytic activity">
    <reaction evidence="8">
        <text>RNA(n) + a ribonucleoside 5'-triphosphate = RNA(n+1) + diphosphate</text>
        <dbReference type="Rhea" id="RHEA:21248"/>
        <dbReference type="Rhea" id="RHEA-COMP:14527"/>
        <dbReference type="Rhea" id="RHEA-COMP:17342"/>
        <dbReference type="ChEBI" id="CHEBI:33019"/>
        <dbReference type="ChEBI" id="CHEBI:61557"/>
        <dbReference type="ChEBI" id="CHEBI:140395"/>
        <dbReference type="EC" id="2.7.7.48"/>
    </reaction>
</comment>
<dbReference type="GO" id="GO:0003968">
    <property type="term" value="F:RNA-directed RNA polymerase activity"/>
    <property type="evidence" value="ECO:0007669"/>
    <property type="project" value="UniProtKB-KW"/>
</dbReference>
<evidence type="ECO:0000256" key="4">
    <source>
        <dbReference type="ARBA" id="ARBA00022679"/>
    </source>
</evidence>
<accession>A0A0B5KXB2</accession>
<evidence type="ECO:0000256" key="8">
    <source>
        <dbReference type="RuleBase" id="RU004330"/>
    </source>
</evidence>
<dbReference type="EC" id="2.7.7.48" evidence="1 8"/>
<feature type="domain" description="RdRp catalytic" evidence="9">
    <location>
        <begin position="314"/>
        <end position="514"/>
    </location>
</feature>
<dbReference type="EMBL" id="KM817619">
    <property type="protein sequence ID" value="AJG39088.1"/>
    <property type="molecule type" value="Viral_cRNA"/>
</dbReference>
<protein>
    <recommendedName>
        <fullName evidence="2 8">RNA-directed RNA polymerase catalytic subunit</fullName>
        <ecNumber evidence="1 8">2.7.7.48</ecNumber>
    </recommendedName>
</protein>
<gene>
    <name evidence="10" type="primary">PB1</name>
</gene>
<evidence type="ECO:0000256" key="1">
    <source>
        <dbReference type="ARBA" id="ARBA00012494"/>
    </source>
</evidence>
<sequence>MEDPFTDVPNSFYDAVYETGKRGDIPMPPKELLDSLSSVSALYLYANPPPMGYGTPAPKVAETVLRAKNFNLKEENKVIQVDKFEIDHPVWENKGTFPFSQVHSNWHPGVFHRMCKRFLMEHFEKIKNISIGVIDKFLVTNSDILTKGRQTWDPILCASVPSAHAYMNMCDLMVMNGLPKSHTLIEFLKGIMELMNKKELHTKVRKLGLEMKKRRHKGRTVTTYLKRYSYLKKTLTGNDVFYYVLDLMRSFCSYIKHGERAHLKRRAIASPSMGLRGFFLVCEEFHLLLSKEIPGGTISQGGEDKKIKIISTMNTASVDSSSKVLLQSTQDATKWNECLSASAFGMMMKTFFDDDIREELGVAAMTPNERLFYLINMTSHFILSIKRITLGKGMQGTSEDFHGEITFKRENLPKFNERTKGWLAEALPLIDDEGYMFASGGMLMGMYNAASTTLGLISVGYLKPANTNIYTLRSSDDSMTLYSAPDLEHMALLIDRENLNLLLCGINLSVKKTFIFRAGYGEYTSWYQDGKMVAQYGPETTTLRPGGNNPPDDFYGIAKTTSVSQVKLETNIVGAEVRIRLGVMNVRSLYRIKKKTRSAQGISDAVLLLSDGGPNPWNCSNCHLEETSLKETFAVTQADRDYLLRVRNPDNPFNGDPKEEITWSKEMGTLTMDYVDTPRTVFHFVRRANRAVTNIKGKTHADSEKAHSEALKILTLSDVSLLIKAPTSSVTMAQHVISNLHSMAASIGLDEAELEGMRKAIRILEQGAENDESRDISNLVDLME</sequence>
<dbReference type="PROSITE" id="PS50525">
    <property type="entry name" value="RDRP_SSRNA_NEG_SEG"/>
    <property type="match status" value="1"/>
</dbReference>
<dbReference type="GO" id="GO:0039694">
    <property type="term" value="P:viral RNA genome replication"/>
    <property type="evidence" value="ECO:0007669"/>
    <property type="project" value="InterPro"/>
</dbReference>
<dbReference type="GO" id="GO:0003723">
    <property type="term" value="F:RNA binding"/>
    <property type="evidence" value="ECO:0007669"/>
    <property type="project" value="InterPro"/>
</dbReference>
<dbReference type="InterPro" id="IPR001407">
    <property type="entry name" value="RNA_pol_PB1_influenza"/>
</dbReference>
<evidence type="ECO:0000259" key="9">
    <source>
        <dbReference type="PROSITE" id="PS50525"/>
    </source>
</evidence>
<keyword evidence="5" id="KW-0548">Nucleotidyltransferase</keyword>
<name>A0A0B5KXB2_9ORTO</name>
<reference evidence="10" key="2">
    <citation type="journal article" date="2015" name="Elife">
        <title>Unprecedented genomic diversity of RNA viruses in arthropods reveals the ancestry of negative-sense RNA viruses.</title>
        <authorList>
            <person name="Li C.X."/>
            <person name="Shi M."/>
            <person name="Tian J.H."/>
            <person name="Lin X.D."/>
            <person name="Kang Y.J."/>
            <person name="Chen L.J."/>
            <person name="Qin X.C."/>
            <person name="Xu J."/>
            <person name="Holmes E.C."/>
            <person name="Zhang Y.Z."/>
        </authorList>
    </citation>
    <scope>NUCLEOTIDE SEQUENCE</scope>
    <source>
        <strain evidence="10">QSA07-1</strain>
    </source>
</reference>
<keyword evidence="6" id="KW-0547">Nucleotide-binding</keyword>
<reference evidence="10" key="1">
    <citation type="submission" date="2014-09" db="EMBL/GenBank/DDBJ databases">
        <authorList>
            <person name="Li C.-X."/>
            <person name="Shi M."/>
            <person name="Tian J.-H."/>
            <person name="Lin X.-D."/>
            <person name="Kang Y.-J."/>
            <person name="Qin X.-C."/>
            <person name="Chen L.-J."/>
            <person name="Xu J."/>
            <person name="Holmes E.C."/>
        </authorList>
    </citation>
    <scope>NUCLEOTIDE SEQUENCE</scope>
    <source>
        <strain evidence="10">QSA07-1</strain>
    </source>
</reference>
<evidence type="ECO:0000256" key="2">
    <source>
        <dbReference type="ARBA" id="ARBA00020035"/>
    </source>
</evidence>
<evidence type="ECO:0000256" key="7">
    <source>
        <dbReference type="ARBA" id="ARBA00022953"/>
    </source>
</evidence>
<evidence type="ECO:0000256" key="6">
    <source>
        <dbReference type="ARBA" id="ARBA00022741"/>
    </source>
</evidence>
<dbReference type="Pfam" id="PF00602">
    <property type="entry name" value="Flu_PB1"/>
    <property type="match status" value="1"/>
</dbReference>
<evidence type="ECO:0000256" key="5">
    <source>
        <dbReference type="ARBA" id="ARBA00022695"/>
    </source>
</evidence>
<dbReference type="InterPro" id="IPR007099">
    <property type="entry name" value="RNA-dir_pol_NSvirus"/>
</dbReference>
<keyword evidence="7" id="KW-0693">Viral RNA replication</keyword>
<keyword evidence="3 8" id="KW-0696">RNA-directed RNA polymerase</keyword>
<evidence type="ECO:0000256" key="3">
    <source>
        <dbReference type="ARBA" id="ARBA00022484"/>
    </source>
</evidence>
<dbReference type="GO" id="GO:0000166">
    <property type="term" value="F:nucleotide binding"/>
    <property type="evidence" value="ECO:0007669"/>
    <property type="project" value="UniProtKB-KW"/>
</dbReference>
<evidence type="ECO:0000313" key="10">
    <source>
        <dbReference type="EMBL" id="AJG39088.1"/>
    </source>
</evidence>
<organism evidence="10">
    <name type="scientific">Shuangao Insect Virus 4</name>
    <dbReference type="NCBI Taxonomy" id="1608078"/>
    <lineage>
        <taxon>Viruses</taxon>
        <taxon>Riboviria</taxon>
        <taxon>Orthornavirae</taxon>
        <taxon>Negarnaviricota</taxon>
        <taxon>Polyploviricotina</taxon>
        <taxon>Insthoviricetes</taxon>
        <taxon>Articulavirales</taxon>
        <taxon>Orthomyxoviridae</taxon>
        <taxon>Quaranjavirus</taxon>
    </lineage>
</organism>